<dbReference type="AlphaFoldDB" id="A0A6J7E490"/>
<reference evidence="1" key="1">
    <citation type="submission" date="2020-05" db="EMBL/GenBank/DDBJ databases">
        <authorList>
            <person name="Chiriac C."/>
            <person name="Salcher M."/>
            <person name="Ghai R."/>
            <person name="Kavagutti S V."/>
        </authorList>
    </citation>
    <scope>NUCLEOTIDE SEQUENCE</scope>
</reference>
<sequence>MDIGQNLLRPPTDIVVSSNSRFESALQARDADHEEFVEVVGKDGKKVHPLKKRNRFVLREFEDTAVEGEPRQFAVKKPIAGERGVVRRGGFLPIVVEFGVGGPRGGVRLAHSSSPVGANR</sequence>
<accession>A0A6J7E490</accession>
<protein>
    <submittedName>
        <fullName evidence="1">Unannotated protein</fullName>
    </submittedName>
</protein>
<evidence type="ECO:0000313" key="1">
    <source>
        <dbReference type="EMBL" id="CAB4877551.1"/>
    </source>
</evidence>
<dbReference type="AntiFam" id="ANF00173">
    <property type="entry name" value="Shadow ORF (opposite ppk)"/>
</dbReference>
<gene>
    <name evidence="1" type="ORF">UFOPK3364_01101</name>
</gene>
<name>A0A6J7E490_9ZZZZ</name>
<dbReference type="EMBL" id="CAFBLO010000143">
    <property type="protein sequence ID" value="CAB4877551.1"/>
    <property type="molecule type" value="Genomic_DNA"/>
</dbReference>
<organism evidence="1">
    <name type="scientific">freshwater metagenome</name>
    <dbReference type="NCBI Taxonomy" id="449393"/>
    <lineage>
        <taxon>unclassified sequences</taxon>
        <taxon>metagenomes</taxon>
        <taxon>ecological metagenomes</taxon>
    </lineage>
</organism>
<proteinExistence type="predicted"/>